<proteinExistence type="predicted"/>
<dbReference type="PANTHER" id="PTHR13408:SF1">
    <property type="entry name" value="ZGC:171971"/>
    <property type="match status" value="1"/>
</dbReference>
<accession>A0AAV2LI26</accession>
<dbReference type="Proteomes" id="UP001497482">
    <property type="component" value="Chromosome 23"/>
</dbReference>
<dbReference type="InterPro" id="IPR007811">
    <property type="entry name" value="RPC4"/>
</dbReference>
<name>A0AAV2LI26_KNICA</name>
<dbReference type="AlphaFoldDB" id="A0AAV2LI26"/>
<dbReference type="GO" id="GO:0003677">
    <property type="term" value="F:DNA binding"/>
    <property type="evidence" value="ECO:0007669"/>
    <property type="project" value="InterPro"/>
</dbReference>
<evidence type="ECO:0000313" key="2">
    <source>
        <dbReference type="EMBL" id="CAL1600236.1"/>
    </source>
</evidence>
<reference evidence="2 3" key="1">
    <citation type="submission" date="2024-04" db="EMBL/GenBank/DDBJ databases">
        <authorList>
            <person name="Waldvogel A.-M."/>
            <person name="Schoenle A."/>
        </authorList>
    </citation>
    <scope>NUCLEOTIDE SEQUENCE [LARGE SCALE GENOMIC DNA]</scope>
</reference>
<sequence length="384" mass="42078">MSRGKEASGGDGEAGQDHTERGDSLLCLRLALRACTSQAEPRGDLSACRALSPGHFRSGPSAAPGRLASLRTRDMTLVGPPKKPRRTFEPNVHVVRKSKDELKEHTTTSPQQRRPEREEKRKERRVVKREKPRTIQSHSIFEQAPAAACTRRTGRGSGPCETTLSTQLKREPQDDGQAALDKLYRDDFIDDPSLRNCSKLTPIQLPLRHTPSQSTTAHPTRGGDAAVCEAKQPSLVELFRDLQVSDANELFFMQLPDCMPLKTVTPKAPDTAGRGPSKPARRESLHQGKAGENVQTQEPVLSGFSEGLLGKLQLRKSGKVVLKLGDISMDVTEGAAFSFLQQLVSVRLSEGRSGDMMVLGNVSHKLVLSPVFQTLIDQSETKKP</sequence>
<dbReference type="PANTHER" id="PTHR13408">
    <property type="entry name" value="DNA-DIRECTED RNA POLYMERASE III"/>
    <property type="match status" value="1"/>
</dbReference>
<organism evidence="2 3">
    <name type="scientific">Knipowitschia caucasica</name>
    <name type="common">Caucasian dwarf goby</name>
    <name type="synonym">Pomatoschistus caucasicus</name>
    <dbReference type="NCBI Taxonomy" id="637954"/>
    <lineage>
        <taxon>Eukaryota</taxon>
        <taxon>Metazoa</taxon>
        <taxon>Chordata</taxon>
        <taxon>Craniata</taxon>
        <taxon>Vertebrata</taxon>
        <taxon>Euteleostomi</taxon>
        <taxon>Actinopterygii</taxon>
        <taxon>Neopterygii</taxon>
        <taxon>Teleostei</taxon>
        <taxon>Neoteleostei</taxon>
        <taxon>Acanthomorphata</taxon>
        <taxon>Gobiaria</taxon>
        <taxon>Gobiiformes</taxon>
        <taxon>Gobioidei</taxon>
        <taxon>Gobiidae</taxon>
        <taxon>Gobiinae</taxon>
        <taxon>Knipowitschia</taxon>
    </lineage>
</organism>
<feature type="region of interest" description="Disordered" evidence="1">
    <location>
        <begin position="1"/>
        <end position="20"/>
    </location>
</feature>
<keyword evidence="3" id="KW-1185">Reference proteome</keyword>
<evidence type="ECO:0000256" key="1">
    <source>
        <dbReference type="SAM" id="MobiDB-lite"/>
    </source>
</evidence>
<dbReference type="EMBL" id="OZ035845">
    <property type="protein sequence ID" value="CAL1600236.1"/>
    <property type="molecule type" value="Genomic_DNA"/>
</dbReference>
<protein>
    <recommendedName>
        <fullName evidence="4">DNA-directed RNA polymerase III subunit RPC4-like</fullName>
    </recommendedName>
</protein>
<feature type="compositionally biased region" description="Basic residues" evidence="1">
    <location>
        <begin position="122"/>
        <end position="131"/>
    </location>
</feature>
<dbReference type="GO" id="GO:0042797">
    <property type="term" value="P:tRNA transcription by RNA polymerase III"/>
    <property type="evidence" value="ECO:0007669"/>
    <property type="project" value="TreeGrafter"/>
</dbReference>
<dbReference type="Pfam" id="PF05132">
    <property type="entry name" value="RNA_pol_Rpc4"/>
    <property type="match status" value="1"/>
</dbReference>
<gene>
    <name evidence="2" type="ORF">KC01_LOCUS28347</name>
</gene>
<evidence type="ECO:0000313" key="3">
    <source>
        <dbReference type="Proteomes" id="UP001497482"/>
    </source>
</evidence>
<feature type="region of interest" description="Disordered" evidence="1">
    <location>
        <begin position="52"/>
        <end position="133"/>
    </location>
</feature>
<dbReference type="GO" id="GO:0005666">
    <property type="term" value="C:RNA polymerase III complex"/>
    <property type="evidence" value="ECO:0007669"/>
    <property type="project" value="InterPro"/>
</dbReference>
<evidence type="ECO:0008006" key="4">
    <source>
        <dbReference type="Google" id="ProtNLM"/>
    </source>
</evidence>
<feature type="region of interest" description="Disordered" evidence="1">
    <location>
        <begin position="263"/>
        <end position="297"/>
    </location>
</feature>
<feature type="compositionally biased region" description="Basic and acidic residues" evidence="1">
    <location>
        <begin position="97"/>
        <end position="106"/>
    </location>
</feature>